<keyword evidence="2" id="KW-0378">Hydrolase</keyword>
<evidence type="ECO:0000313" key="2">
    <source>
        <dbReference type="EMBL" id="DAE21555.1"/>
    </source>
</evidence>
<dbReference type="Pfam" id="PF13392">
    <property type="entry name" value="HNH_3"/>
    <property type="match status" value="1"/>
</dbReference>
<dbReference type="SUPFAM" id="SSF54060">
    <property type="entry name" value="His-Me finger endonucleases"/>
    <property type="match status" value="1"/>
</dbReference>
<keyword evidence="2" id="KW-0540">Nuclease</keyword>
<dbReference type="InterPro" id="IPR003615">
    <property type="entry name" value="HNH_nuc"/>
</dbReference>
<accession>A0A8S5QRX2</accession>
<dbReference type="GO" id="GO:0004519">
    <property type="term" value="F:endonuclease activity"/>
    <property type="evidence" value="ECO:0007669"/>
    <property type="project" value="UniProtKB-KW"/>
</dbReference>
<reference evidence="2" key="1">
    <citation type="journal article" date="2021" name="Proc. Natl. Acad. Sci. U.S.A.">
        <title>A Catalog of Tens of Thousands of Viruses from Human Metagenomes Reveals Hidden Associations with Chronic Diseases.</title>
        <authorList>
            <person name="Tisza M.J."/>
            <person name="Buck C.B."/>
        </authorList>
    </citation>
    <scope>NUCLEOTIDE SEQUENCE</scope>
    <source>
        <strain evidence="2">CtvTz5</strain>
    </source>
</reference>
<organism evidence="2">
    <name type="scientific">Phage sp. ctvTz5</name>
    <dbReference type="NCBI Taxonomy" id="2826754"/>
    <lineage>
        <taxon>Viruses</taxon>
    </lineage>
</organism>
<name>A0A8S5QRX2_9VIRU</name>
<evidence type="ECO:0000259" key="1">
    <source>
        <dbReference type="Pfam" id="PF13392"/>
    </source>
</evidence>
<dbReference type="EMBL" id="BK015713">
    <property type="protein sequence ID" value="DAE21555.1"/>
    <property type="molecule type" value="Genomic_DNA"/>
</dbReference>
<proteinExistence type="predicted"/>
<feature type="domain" description="HNH nuclease" evidence="1">
    <location>
        <begin position="87"/>
        <end position="132"/>
    </location>
</feature>
<dbReference type="InterPro" id="IPR044925">
    <property type="entry name" value="His-Me_finger_sf"/>
</dbReference>
<dbReference type="Gene3D" id="3.90.75.20">
    <property type="match status" value="1"/>
</dbReference>
<protein>
    <submittedName>
        <fullName evidence="2">HNH endonuclease</fullName>
    </submittedName>
</protein>
<keyword evidence="2" id="KW-0255">Endonuclease</keyword>
<sequence length="148" mass="17180">MILIKRLGRMRINNRKRLEYCSLFKCPKCGSLVIRPTGEGNRLTACSQSCSQLGVRRRSYKKSVIISGYEYIYMPEHPNAMKSGYVGKHRLVLENKLGRFLKNNEVAHHVNENKLDNSPENIELMSFSEHSRLHAKEKWEERGGFVKI</sequence>